<reference evidence="2" key="2">
    <citation type="journal article" date="2023" name="IMA Fungus">
        <title>Comparative genomic study of the Penicillium genus elucidates a diverse pangenome and 15 lateral gene transfer events.</title>
        <authorList>
            <person name="Petersen C."/>
            <person name="Sorensen T."/>
            <person name="Nielsen M.R."/>
            <person name="Sondergaard T.E."/>
            <person name="Sorensen J.L."/>
            <person name="Fitzpatrick D.A."/>
            <person name="Frisvad J.C."/>
            <person name="Nielsen K.L."/>
        </authorList>
    </citation>
    <scope>NUCLEOTIDE SEQUENCE</scope>
    <source>
        <strain evidence="2">IBT 15544</strain>
    </source>
</reference>
<protein>
    <submittedName>
        <fullName evidence="2">Uncharacterized protein</fullName>
    </submittedName>
</protein>
<feature type="region of interest" description="Disordered" evidence="1">
    <location>
        <begin position="1"/>
        <end position="33"/>
    </location>
</feature>
<dbReference type="GeneID" id="83176089"/>
<organism evidence="2 3">
    <name type="scientific">Penicillium cinerascens</name>
    <dbReference type="NCBI Taxonomy" id="70096"/>
    <lineage>
        <taxon>Eukaryota</taxon>
        <taxon>Fungi</taxon>
        <taxon>Dikarya</taxon>
        <taxon>Ascomycota</taxon>
        <taxon>Pezizomycotina</taxon>
        <taxon>Eurotiomycetes</taxon>
        <taxon>Eurotiomycetidae</taxon>
        <taxon>Eurotiales</taxon>
        <taxon>Aspergillaceae</taxon>
        <taxon>Penicillium</taxon>
    </lineage>
</organism>
<proteinExistence type="predicted"/>
<comment type="caution">
    <text evidence="2">The sequence shown here is derived from an EMBL/GenBank/DDBJ whole genome shotgun (WGS) entry which is preliminary data.</text>
</comment>
<accession>A0A9W9NAD7</accession>
<evidence type="ECO:0000256" key="1">
    <source>
        <dbReference type="SAM" id="MobiDB-lite"/>
    </source>
</evidence>
<keyword evidence="3" id="KW-1185">Reference proteome</keyword>
<dbReference type="AlphaFoldDB" id="A0A9W9NAD7"/>
<sequence>MNSNDNMLLSWESEDTCSASSEKSSVIPSETSEDRDFIVSDTENFSDASAGSTEGFNSYYCASCRCDGKYGVKGEKIAIKTIAKHSVTQDEHEVTRYLVLWYSWEDDEM</sequence>
<evidence type="ECO:0000313" key="3">
    <source>
        <dbReference type="Proteomes" id="UP001150904"/>
    </source>
</evidence>
<reference evidence="2" key="1">
    <citation type="submission" date="2022-12" db="EMBL/GenBank/DDBJ databases">
        <authorList>
            <person name="Petersen C."/>
        </authorList>
    </citation>
    <scope>NUCLEOTIDE SEQUENCE</scope>
    <source>
        <strain evidence="2">IBT 15544</strain>
    </source>
</reference>
<dbReference type="Proteomes" id="UP001150904">
    <property type="component" value="Unassembled WGS sequence"/>
</dbReference>
<dbReference type="RefSeq" id="XP_058311132.1">
    <property type="nucleotide sequence ID" value="XM_058448788.1"/>
</dbReference>
<feature type="compositionally biased region" description="Polar residues" evidence="1">
    <location>
        <begin position="16"/>
        <end position="30"/>
    </location>
</feature>
<gene>
    <name evidence="2" type="ORF">N7498_001726</name>
</gene>
<dbReference type="EMBL" id="JAPQKR010000005">
    <property type="protein sequence ID" value="KAJ5215319.1"/>
    <property type="molecule type" value="Genomic_DNA"/>
</dbReference>
<dbReference type="OrthoDB" id="4281241at2759"/>
<evidence type="ECO:0000313" key="2">
    <source>
        <dbReference type="EMBL" id="KAJ5215319.1"/>
    </source>
</evidence>
<name>A0A9W9NAD7_9EURO</name>